<evidence type="ECO:0000313" key="2">
    <source>
        <dbReference type="Proteomes" id="UP000502611"/>
    </source>
</evidence>
<proteinExistence type="predicted"/>
<name>A0A6M4G1L6_SPHYA</name>
<organism evidence="1 2">
    <name type="scientific">Sphingobium yanoikuyae</name>
    <name type="common">Sphingomonas yanoikuyae</name>
    <dbReference type="NCBI Taxonomy" id="13690"/>
    <lineage>
        <taxon>Bacteria</taxon>
        <taxon>Pseudomonadati</taxon>
        <taxon>Pseudomonadota</taxon>
        <taxon>Alphaproteobacteria</taxon>
        <taxon>Sphingomonadales</taxon>
        <taxon>Sphingomonadaceae</taxon>
        <taxon>Sphingobium</taxon>
    </lineage>
</organism>
<dbReference type="EMBL" id="CP053021">
    <property type="protein sequence ID" value="QJR01151.1"/>
    <property type="molecule type" value="Genomic_DNA"/>
</dbReference>
<dbReference type="RefSeq" id="WP_169860075.1">
    <property type="nucleotide sequence ID" value="NZ_CP053021.1"/>
</dbReference>
<reference evidence="1 2" key="1">
    <citation type="submission" date="2020-04" db="EMBL/GenBank/DDBJ databases">
        <title>The Whole Genome Analysis of High salt-tolerant Sphingobium yanoikuyae YC-XJ2 with Aryl organophosphorus flame retardants (aryl-OPFRs)-degrading capacity and characteristics of Related phosphotriesterase.</title>
        <authorList>
            <person name="Li X."/>
        </authorList>
    </citation>
    <scope>NUCLEOTIDE SEQUENCE [LARGE SCALE GENOMIC DNA]</scope>
    <source>
        <strain evidence="1 2">YC-XJ2</strain>
    </source>
</reference>
<accession>A0A6M4G1L6</accession>
<dbReference type="AlphaFoldDB" id="A0A6M4G1L6"/>
<protein>
    <submittedName>
        <fullName evidence="1">Uncharacterized protein</fullName>
    </submittedName>
</protein>
<dbReference type="Proteomes" id="UP000502611">
    <property type="component" value="Chromosome"/>
</dbReference>
<sequence>MIVANDTAHRYPAAHHIAGHEDPEEVCELLAGLFEYYPDFRDIANALIDRYASASLSFELVDAVFAANNWRWPQ</sequence>
<evidence type="ECO:0000313" key="1">
    <source>
        <dbReference type="EMBL" id="QJR01151.1"/>
    </source>
</evidence>
<gene>
    <name evidence="1" type="ORF">HH800_02410</name>
</gene>